<evidence type="ECO:0000256" key="1">
    <source>
        <dbReference type="SAM" id="MobiDB-lite"/>
    </source>
</evidence>
<evidence type="ECO:0000313" key="2">
    <source>
        <dbReference type="EMBL" id="GIY74310.1"/>
    </source>
</evidence>
<feature type="region of interest" description="Disordered" evidence="1">
    <location>
        <begin position="88"/>
        <end position="125"/>
    </location>
</feature>
<evidence type="ECO:0000313" key="3">
    <source>
        <dbReference type="Proteomes" id="UP001054837"/>
    </source>
</evidence>
<protein>
    <submittedName>
        <fullName evidence="2">Uncharacterized protein</fullName>
    </submittedName>
</protein>
<dbReference type="Proteomes" id="UP001054837">
    <property type="component" value="Unassembled WGS sequence"/>
</dbReference>
<dbReference type="AlphaFoldDB" id="A0AAV4VYH2"/>
<gene>
    <name evidence="2" type="ORF">CDAR_30401</name>
</gene>
<accession>A0AAV4VYH2</accession>
<sequence>MDGSPMNRQGVYGWFFYELPINLWMVLLPMNHQQTYGWFSYESPIDLWMVLLCKANGPMDGSPTNRQCFYEPIENLLQRKVSILGPPSSQFLRVVPDNPPPPDNRHGKIRPDYGGGLSVGPSHSI</sequence>
<comment type="caution">
    <text evidence="2">The sequence shown here is derived from an EMBL/GenBank/DDBJ whole genome shotgun (WGS) entry which is preliminary data.</text>
</comment>
<reference evidence="2 3" key="1">
    <citation type="submission" date="2021-06" db="EMBL/GenBank/DDBJ databases">
        <title>Caerostris darwini draft genome.</title>
        <authorList>
            <person name="Kono N."/>
            <person name="Arakawa K."/>
        </authorList>
    </citation>
    <scope>NUCLEOTIDE SEQUENCE [LARGE SCALE GENOMIC DNA]</scope>
</reference>
<organism evidence="2 3">
    <name type="scientific">Caerostris darwini</name>
    <dbReference type="NCBI Taxonomy" id="1538125"/>
    <lineage>
        <taxon>Eukaryota</taxon>
        <taxon>Metazoa</taxon>
        <taxon>Ecdysozoa</taxon>
        <taxon>Arthropoda</taxon>
        <taxon>Chelicerata</taxon>
        <taxon>Arachnida</taxon>
        <taxon>Araneae</taxon>
        <taxon>Araneomorphae</taxon>
        <taxon>Entelegynae</taxon>
        <taxon>Araneoidea</taxon>
        <taxon>Araneidae</taxon>
        <taxon>Caerostris</taxon>
    </lineage>
</organism>
<name>A0AAV4VYH2_9ARAC</name>
<proteinExistence type="predicted"/>
<keyword evidence="3" id="KW-1185">Reference proteome</keyword>
<dbReference type="EMBL" id="BPLQ01013731">
    <property type="protein sequence ID" value="GIY74310.1"/>
    <property type="molecule type" value="Genomic_DNA"/>
</dbReference>